<evidence type="ECO:0000256" key="1">
    <source>
        <dbReference type="ARBA" id="ARBA00009183"/>
    </source>
</evidence>
<dbReference type="GO" id="GO:0050661">
    <property type="term" value="F:NADP binding"/>
    <property type="evidence" value="ECO:0007669"/>
    <property type="project" value="InterPro"/>
</dbReference>
<dbReference type="GO" id="GO:0050660">
    <property type="term" value="F:flavin adenine dinucleotide binding"/>
    <property type="evidence" value="ECO:0007669"/>
    <property type="project" value="InterPro"/>
</dbReference>
<evidence type="ECO:0000313" key="7">
    <source>
        <dbReference type="Proteomes" id="UP000772434"/>
    </source>
</evidence>
<gene>
    <name evidence="6" type="ORF">BDP27DRAFT_1378963</name>
</gene>
<accession>A0A9P5UGM5</accession>
<dbReference type="SUPFAM" id="SSF51905">
    <property type="entry name" value="FAD/NAD(P)-binding domain"/>
    <property type="match status" value="1"/>
</dbReference>
<keyword evidence="7" id="KW-1185">Reference proteome</keyword>
<dbReference type="Pfam" id="PF00743">
    <property type="entry name" value="FMO-like"/>
    <property type="match status" value="1"/>
</dbReference>
<dbReference type="InterPro" id="IPR050346">
    <property type="entry name" value="FMO-like"/>
</dbReference>
<evidence type="ECO:0000256" key="4">
    <source>
        <dbReference type="ARBA" id="ARBA00023002"/>
    </source>
</evidence>
<proteinExistence type="inferred from homology"/>
<dbReference type="Gene3D" id="3.50.50.60">
    <property type="entry name" value="FAD/NAD(P)-binding domain"/>
    <property type="match status" value="2"/>
</dbReference>
<dbReference type="EMBL" id="JADNRY010000001">
    <property type="protein sequence ID" value="KAF9078556.1"/>
    <property type="molecule type" value="Genomic_DNA"/>
</dbReference>
<dbReference type="AlphaFoldDB" id="A0A9P5UGM5"/>
<evidence type="ECO:0000256" key="3">
    <source>
        <dbReference type="ARBA" id="ARBA00022827"/>
    </source>
</evidence>
<keyword evidence="4" id="KW-0560">Oxidoreductase</keyword>
<dbReference type="Proteomes" id="UP000772434">
    <property type="component" value="Unassembled WGS sequence"/>
</dbReference>
<evidence type="ECO:0000313" key="6">
    <source>
        <dbReference type="EMBL" id="KAF9078556.1"/>
    </source>
</evidence>
<keyword evidence="3" id="KW-0274">FAD</keyword>
<dbReference type="InterPro" id="IPR036188">
    <property type="entry name" value="FAD/NAD-bd_sf"/>
</dbReference>
<dbReference type="InterPro" id="IPR020946">
    <property type="entry name" value="Flavin_mOase-like"/>
</dbReference>
<protein>
    <submittedName>
        <fullName evidence="6">FAD/NAD(P)-binding domain-containing protein</fullName>
    </submittedName>
</protein>
<dbReference type="GO" id="GO:0004499">
    <property type="term" value="F:N,N-dimethylaniline monooxygenase activity"/>
    <property type="evidence" value="ECO:0007669"/>
    <property type="project" value="InterPro"/>
</dbReference>
<dbReference type="PANTHER" id="PTHR23023">
    <property type="entry name" value="DIMETHYLANILINE MONOOXYGENASE"/>
    <property type="match status" value="1"/>
</dbReference>
<feature type="signal peptide" evidence="5">
    <location>
        <begin position="1"/>
        <end position="17"/>
    </location>
</feature>
<comment type="caution">
    <text evidence="6">The sequence shown here is derived from an EMBL/GenBank/DDBJ whole genome shotgun (WGS) entry which is preliminary data.</text>
</comment>
<dbReference type="Pfam" id="PF13450">
    <property type="entry name" value="NAD_binding_8"/>
    <property type="match status" value="1"/>
</dbReference>
<sequence length="527" mass="59540">MYLQTIFLLSLLAVASGVQEPLYYNEHSSSYQFKWPIRKVAIVGAGAGGLVAYRELTQLGFEVRIFERDSVPGGNWHYTDETPLHAPVPNLDISEADFRPHLPPDDIQLPYEQTFDDLEPKVVEELRRDHRAPTPIWSSLTSTGPKFRALPWPDYIPLTLTHNHVQRYIRTFASLHGVNSNDGSLNASYNTRVERVDKRYNTEGEAVGWTVTLRQFIQTKERLRLTHLKQDFDAVVLASGRSNAPNAPDIPGLAQWDELYPQRVTHSREYRHRNEFVNQTVLIIGGSVSGAGIAEDISGTANKVFLSIRTKKDDSPLSEVRKMHLSRVPKNVSIVPEIRSFHELPRLTSNDDLGMRSGVIELANGTLLQGFDRIILATGFRYTLPFFPQYQNSSLRANETIPVGSGQPQPLLTDGTHIRSLHMDLFYIEEPTLGFINFNLNVDAFLYSEFAAVVIGKVWAGEAKLPSAQHMWNLHWQRLKDAGGKYGRNLVTLNMEKQAEMIRYIVGWLNHDALSYGGRLIDGPAEE</sequence>
<keyword evidence="5" id="KW-0732">Signal</keyword>
<feature type="chain" id="PRO_5040136844" evidence="5">
    <location>
        <begin position="18"/>
        <end position="527"/>
    </location>
</feature>
<comment type="similarity">
    <text evidence="1">Belongs to the FMO family.</text>
</comment>
<dbReference type="OrthoDB" id="66881at2759"/>
<evidence type="ECO:0000256" key="5">
    <source>
        <dbReference type="SAM" id="SignalP"/>
    </source>
</evidence>
<organism evidence="6 7">
    <name type="scientific">Rhodocollybia butyracea</name>
    <dbReference type="NCBI Taxonomy" id="206335"/>
    <lineage>
        <taxon>Eukaryota</taxon>
        <taxon>Fungi</taxon>
        <taxon>Dikarya</taxon>
        <taxon>Basidiomycota</taxon>
        <taxon>Agaricomycotina</taxon>
        <taxon>Agaricomycetes</taxon>
        <taxon>Agaricomycetidae</taxon>
        <taxon>Agaricales</taxon>
        <taxon>Marasmiineae</taxon>
        <taxon>Omphalotaceae</taxon>
        <taxon>Rhodocollybia</taxon>
    </lineage>
</organism>
<name>A0A9P5UGM5_9AGAR</name>
<keyword evidence="2" id="KW-0285">Flavoprotein</keyword>
<evidence type="ECO:0000256" key="2">
    <source>
        <dbReference type="ARBA" id="ARBA00022630"/>
    </source>
</evidence>
<reference evidence="6" key="1">
    <citation type="submission" date="2020-11" db="EMBL/GenBank/DDBJ databases">
        <authorList>
            <consortium name="DOE Joint Genome Institute"/>
            <person name="Ahrendt S."/>
            <person name="Riley R."/>
            <person name="Andreopoulos W."/>
            <person name="Labutti K."/>
            <person name="Pangilinan J."/>
            <person name="Ruiz-Duenas F.J."/>
            <person name="Barrasa J.M."/>
            <person name="Sanchez-Garcia M."/>
            <person name="Camarero S."/>
            <person name="Miyauchi S."/>
            <person name="Serrano A."/>
            <person name="Linde D."/>
            <person name="Babiker R."/>
            <person name="Drula E."/>
            <person name="Ayuso-Fernandez I."/>
            <person name="Pacheco R."/>
            <person name="Padilla G."/>
            <person name="Ferreira P."/>
            <person name="Barriuso J."/>
            <person name="Kellner H."/>
            <person name="Castanera R."/>
            <person name="Alfaro M."/>
            <person name="Ramirez L."/>
            <person name="Pisabarro A.G."/>
            <person name="Kuo A."/>
            <person name="Tritt A."/>
            <person name="Lipzen A."/>
            <person name="He G."/>
            <person name="Yan M."/>
            <person name="Ng V."/>
            <person name="Cullen D."/>
            <person name="Martin F."/>
            <person name="Rosso M.-N."/>
            <person name="Henrissat B."/>
            <person name="Hibbett D."/>
            <person name="Martinez A.T."/>
            <person name="Grigoriev I.V."/>
        </authorList>
    </citation>
    <scope>NUCLEOTIDE SEQUENCE</scope>
    <source>
        <strain evidence="6">AH 40177</strain>
    </source>
</reference>